<evidence type="ECO:0000313" key="9">
    <source>
        <dbReference type="Proteomes" id="UP000542776"/>
    </source>
</evidence>
<dbReference type="GO" id="GO:0016887">
    <property type="term" value="F:ATP hydrolysis activity"/>
    <property type="evidence" value="ECO:0007669"/>
    <property type="project" value="InterPro"/>
</dbReference>
<comment type="caution">
    <text evidence="8">The sequence shown here is derived from an EMBL/GenBank/DDBJ whole genome shotgun (WGS) entry which is preliminary data.</text>
</comment>
<dbReference type="InterPro" id="IPR017871">
    <property type="entry name" value="ABC_transporter-like_CS"/>
</dbReference>
<dbReference type="GO" id="GO:0006829">
    <property type="term" value="P:zinc ion transport"/>
    <property type="evidence" value="ECO:0007669"/>
    <property type="project" value="UniProtKB-KW"/>
</dbReference>
<dbReference type="Gene3D" id="3.40.50.300">
    <property type="entry name" value="P-loop containing nucleotide triphosphate hydrolases"/>
    <property type="match status" value="1"/>
</dbReference>
<evidence type="ECO:0000256" key="2">
    <source>
        <dbReference type="ARBA" id="ARBA00022448"/>
    </source>
</evidence>
<evidence type="ECO:0000256" key="1">
    <source>
        <dbReference type="ARBA" id="ARBA00005417"/>
    </source>
</evidence>
<dbReference type="InterPro" id="IPR050153">
    <property type="entry name" value="Metal_Ion_Import_ABC"/>
</dbReference>
<keyword evidence="9" id="KW-1185">Reference proteome</keyword>
<keyword evidence="3" id="KW-0547">Nucleotide-binding</keyword>
<dbReference type="InterPro" id="IPR003593">
    <property type="entry name" value="AAA+_ATPase"/>
</dbReference>
<keyword evidence="5" id="KW-0862">Zinc</keyword>
<dbReference type="InterPro" id="IPR027417">
    <property type="entry name" value="P-loop_NTPase"/>
</dbReference>
<dbReference type="AlphaFoldDB" id="A0A7W6MLY4"/>
<gene>
    <name evidence="8" type="ORF">GGR04_004116</name>
</gene>
<dbReference type="Pfam" id="PF00005">
    <property type="entry name" value="ABC_tran"/>
    <property type="match status" value="1"/>
</dbReference>
<dbReference type="PANTHER" id="PTHR42734">
    <property type="entry name" value="METAL TRANSPORT SYSTEM ATP-BINDING PROTEIN TM_0124-RELATED"/>
    <property type="match status" value="1"/>
</dbReference>
<evidence type="ECO:0000256" key="3">
    <source>
        <dbReference type="ARBA" id="ARBA00022741"/>
    </source>
</evidence>
<keyword evidence="6" id="KW-0406">Ion transport</keyword>
<evidence type="ECO:0000256" key="5">
    <source>
        <dbReference type="ARBA" id="ARBA00022906"/>
    </source>
</evidence>
<evidence type="ECO:0000259" key="7">
    <source>
        <dbReference type="PROSITE" id="PS50893"/>
    </source>
</evidence>
<dbReference type="SMART" id="SM00382">
    <property type="entry name" value="AAA"/>
    <property type="match status" value="1"/>
</dbReference>
<dbReference type="GO" id="GO:0005524">
    <property type="term" value="F:ATP binding"/>
    <property type="evidence" value="ECO:0007669"/>
    <property type="project" value="UniProtKB-KW"/>
</dbReference>
<feature type="domain" description="ABC transporter" evidence="7">
    <location>
        <begin position="1"/>
        <end position="224"/>
    </location>
</feature>
<sequence>MRLAGAGVRRGERWIFRKLDLELIPGRSLAVLGPNGRGKTTLIRAVMGLVPLREGERTAPRVIGYVPQSPAAPVGYRVEDFVVMGRAARLGLFGSPGRADQAAAAEALETVGAAPWAKRPVDRLSGGERQLVALARALATGSPLLVLDEPMSALDLANQARLLKVLDALRAGGRHAILFSTHAPEHALVAADEALLMMGTEERSIGPVGEVLSEVNLSNLYNLTIRRACLFEETGRPVEAIVPIF</sequence>
<dbReference type="Proteomes" id="UP000542776">
    <property type="component" value="Unassembled WGS sequence"/>
</dbReference>
<reference evidence="8 9" key="1">
    <citation type="submission" date="2020-08" db="EMBL/GenBank/DDBJ databases">
        <title>Genomic Encyclopedia of Type Strains, Phase IV (KMG-IV): sequencing the most valuable type-strain genomes for metagenomic binning, comparative biology and taxonomic classification.</title>
        <authorList>
            <person name="Goeker M."/>
        </authorList>
    </citation>
    <scope>NUCLEOTIDE SEQUENCE [LARGE SCALE GENOMIC DNA]</scope>
    <source>
        <strain evidence="8 9">DSM 102238</strain>
    </source>
</reference>
<organism evidence="8 9">
    <name type="scientific">Aureimonas pseudogalii</name>
    <dbReference type="NCBI Taxonomy" id="1744844"/>
    <lineage>
        <taxon>Bacteria</taxon>
        <taxon>Pseudomonadati</taxon>
        <taxon>Pseudomonadota</taxon>
        <taxon>Alphaproteobacteria</taxon>
        <taxon>Hyphomicrobiales</taxon>
        <taxon>Aurantimonadaceae</taxon>
        <taxon>Aureimonas</taxon>
    </lineage>
</organism>
<dbReference type="InterPro" id="IPR003439">
    <property type="entry name" value="ABC_transporter-like_ATP-bd"/>
</dbReference>
<proteinExistence type="inferred from homology"/>
<keyword evidence="4 8" id="KW-0067">ATP-binding</keyword>
<comment type="similarity">
    <text evidence="1">Belongs to the ABC transporter superfamily.</text>
</comment>
<dbReference type="PROSITE" id="PS00211">
    <property type="entry name" value="ABC_TRANSPORTER_1"/>
    <property type="match status" value="1"/>
</dbReference>
<evidence type="ECO:0000256" key="6">
    <source>
        <dbReference type="ARBA" id="ARBA00023065"/>
    </source>
</evidence>
<accession>A0A7W6MLY4</accession>
<evidence type="ECO:0000313" key="8">
    <source>
        <dbReference type="EMBL" id="MBB4000240.1"/>
    </source>
</evidence>
<dbReference type="SUPFAM" id="SSF52540">
    <property type="entry name" value="P-loop containing nucleoside triphosphate hydrolases"/>
    <property type="match status" value="1"/>
</dbReference>
<keyword evidence="2" id="KW-0813">Transport</keyword>
<evidence type="ECO:0000256" key="4">
    <source>
        <dbReference type="ARBA" id="ARBA00022840"/>
    </source>
</evidence>
<dbReference type="PROSITE" id="PS50893">
    <property type="entry name" value="ABC_TRANSPORTER_2"/>
    <property type="match status" value="1"/>
</dbReference>
<dbReference type="PANTHER" id="PTHR42734:SF6">
    <property type="entry name" value="MOLYBDATE IMPORT ATP-BINDING PROTEIN MOLC"/>
    <property type="match status" value="1"/>
</dbReference>
<dbReference type="EMBL" id="JACIEK010000016">
    <property type="protein sequence ID" value="MBB4000240.1"/>
    <property type="molecule type" value="Genomic_DNA"/>
</dbReference>
<keyword evidence="5" id="KW-0864">Zinc transport</keyword>
<protein>
    <submittedName>
        <fullName evidence="8">Iron complex transport system ATP-binding protein</fullName>
    </submittedName>
</protein>
<name>A0A7W6MLY4_9HYPH</name>